<dbReference type="Gene3D" id="3.30.40.250">
    <property type="match status" value="1"/>
</dbReference>
<organism evidence="3">
    <name type="scientific">uncultured Pseudonocardia sp</name>
    <dbReference type="NCBI Taxonomy" id="211455"/>
    <lineage>
        <taxon>Bacteria</taxon>
        <taxon>Bacillati</taxon>
        <taxon>Actinomycetota</taxon>
        <taxon>Actinomycetes</taxon>
        <taxon>Pseudonocardiales</taxon>
        <taxon>Pseudonocardiaceae</taxon>
        <taxon>Pseudonocardia</taxon>
        <taxon>environmental samples</taxon>
    </lineage>
</organism>
<dbReference type="PANTHER" id="PTHR37809">
    <property type="entry name" value="RIBOSOMAL PROTEIN S12 METHYLTHIOTRANSFERASE ACCESSORY FACTOR YCAO"/>
    <property type="match status" value="1"/>
</dbReference>
<dbReference type="SUPFAM" id="SSF69572">
    <property type="entry name" value="Activating enzymes of the ubiquitin-like proteins"/>
    <property type="match status" value="1"/>
</dbReference>
<dbReference type="NCBIfam" id="TIGR03882">
    <property type="entry name" value="cyclo_dehyd_2"/>
    <property type="match status" value="1"/>
</dbReference>
<protein>
    <submittedName>
        <fullName evidence="3">TOMM biosynthesis cyclodehydratase (Protein C) / TOMM biosynthesis docking scaffold (Protein D)</fullName>
    </submittedName>
</protein>
<dbReference type="Gene3D" id="3.40.50.720">
    <property type="entry name" value="NAD(P)-binding Rossmann-like Domain"/>
    <property type="match status" value="1"/>
</dbReference>
<dbReference type="NCBIfam" id="TIGR03604">
    <property type="entry name" value="TOMM_cyclo_SagD"/>
    <property type="match status" value="1"/>
</dbReference>
<gene>
    <name evidence="3" type="ORF">AVDCRST_MAG66-2340</name>
</gene>
<dbReference type="InterPro" id="IPR003776">
    <property type="entry name" value="YcaO-like_dom"/>
</dbReference>
<dbReference type="Gene3D" id="3.30.160.660">
    <property type="match status" value="1"/>
</dbReference>
<evidence type="ECO:0000313" key="3">
    <source>
        <dbReference type="EMBL" id="CAA9415383.1"/>
    </source>
</evidence>
<dbReference type="NCBIfam" id="TIGR00702">
    <property type="entry name" value="YcaO-type kinase domain"/>
    <property type="match status" value="1"/>
</dbReference>
<feature type="domain" description="YcaO" evidence="2">
    <location>
        <begin position="391"/>
        <end position="754"/>
    </location>
</feature>
<name>A0A6J4PJQ3_9PSEU</name>
<dbReference type="EMBL" id="CADCUS010000338">
    <property type="protein sequence ID" value="CAA9415383.1"/>
    <property type="molecule type" value="Genomic_DNA"/>
</dbReference>
<dbReference type="GO" id="GO:0008641">
    <property type="term" value="F:ubiquitin-like modifier activating enzyme activity"/>
    <property type="evidence" value="ECO:0007669"/>
    <property type="project" value="InterPro"/>
</dbReference>
<reference evidence="3" key="1">
    <citation type="submission" date="2020-02" db="EMBL/GenBank/DDBJ databases">
        <authorList>
            <person name="Meier V. D."/>
        </authorList>
    </citation>
    <scope>NUCLEOTIDE SEQUENCE</scope>
    <source>
        <strain evidence="3">AVDCRST_MAG66</strain>
    </source>
</reference>
<dbReference type="Gene3D" id="3.30.1330.230">
    <property type="match status" value="1"/>
</dbReference>
<dbReference type="InterPro" id="IPR035985">
    <property type="entry name" value="Ubiquitin-activating_enz"/>
</dbReference>
<evidence type="ECO:0000256" key="1">
    <source>
        <dbReference type="SAM" id="MobiDB-lite"/>
    </source>
</evidence>
<dbReference type="InterPro" id="IPR022291">
    <property type="entry name" value="Bacteriocin_synth_cyclodeHase"/>
</dbReference>
<dbReference type="AlphaFoldDB" id="A0A6J4PJQ3"/>
<dbReference type="PANTHER" id="PTHR37809:SF1">
    <property type="entry name" value="RIBOSOMAL PROTEIN S12 METHYLTHIOTRANSFERASE ACCESSORY FACTOR YCAO"/>
    <property type="match status" value="1"/>
</dbReference>
<evidence type="ECO:0000259" key="2">
    <source>
        <dbReference type="PROSITE" id="PS51664"/>
    </source>
</evidence>
<sequence length="754" mass="80150">MVLVPARTGRPRFRRHLRAEIGAAGVFLFGEHGVTALQGTAVAAVAALLDGTHELESVVAARPAGLDETQVRGMIDQLVTGGLVTFAPGPTTTEEERALAWWEACGVDAGVLEGSARVGLTVLGEHVETAPLSAALASAGLDTLLLDSTAMSGAPPGALDLGVVLCADYLDPGLAAVDAVHRAAGRPWLLAKLDGARTWIGPVFRPGGACWHCLSHRLWGHRHAEAVVQRSLNLHGPARRPASSLPSVSAAVAHLVALEASKWLAGHRYPGQGCVWVFDTHNLAGEHHELAGRPQCPSCGDAGLVAARTRVPVRLQPAPKAVGSGDRVLTAKEMLTRHVRLVSPVTGIIKQITADPSVPGFAHAFRSGANVSRQVDGLVALRRSLRAENGGKGLTEIDARVGALCEAAERFSGTEQGDELRIPGTLRDLAPSAVDPRDCLLFDDRQYADRAAWNAAHAPFNHVPAPFDPDAELDWTPVWSLTHRRHRLLPTAMLYYGGPPAPGVFADSNGAAAGGSVEDAVLQGLLELVERDAVAIWWYNRLRVPEVDPSAFGDPAIVAQRAHHASIGRELHVLDVTSDLGIPTVVAVSRRAGGGQERILLGFGAHLDPAAALRRALAEVNQMLPGDAMDPSRSDDPDWRDWATRATFAGHPHLLPDPGARPRGPGDHPHEWRPDVRDDVLAVVDRLAAHGLETLVLDQTRPDVGLPVVKVVVPGLRSFWARFAPGRLFDVPVATGALDRPTPYASLNPVPLFL</sequence>
<feature type="region of interest" description="Disordered" evidence="1">
    <location>
        <begin position="649"/>
        <end position="673"/>
    </location>
</feature>
<dbReference type="Gene3D" id="3.90.930.60">
    <property type="match status" value="1"/>
</dbReference>
<dbReference type="InterPro" id="IPR027624">
    <property type="entry name" value="TOMM_cyclo_SagD"/>
</dbReference>
<dbReference type="PROSITE" id="PS51664">
    <property type="entry name" value="YCAO"/>
    <property type="match status" value="1"/>
</dbReference>
<feature type="compositionally biased region" description="Basic and acidic residues" evidence="1">
    <location>
        <begin position="664"/>
        <end position="673"/>
    </location>
</feature>
<dbReference type="Pfam" id="PF02624">
    <property type="entry name" value="YcaO"/>
    <property type="match status" value="1"/>
</dbReference>
<accession>A0A6J4PJQ3</accession>
<proteinExistence type="predicted"/>